<proteinExistence type="predicted"/>
<dbReference type="OrthoDB" id="8063542at2759"/>
<dbReference type="Proteomes" id="UP000466442">
    <property type="component" value="Linkage Group LG1"/>
</dbReference>
<comment type="caution">
    <text evidence="2">The sequence shown here is derived from an EMBL/GenBank/DDBJ whole genome shotgun (WGS) entry which is preliminary data.</text>
</comment>
<reference evidence="2" key="1">
    <citation type="journal article" date="2021" name="Mol. Ecol. Resour.">
        <title>Apolygus lucorum genome provides insights into omnivorousness and mesophyll feeding.</title>
        <authorList>
            <person name="Liu Y."/>
            <person name="Liu H."/>
            <person name="Wang H."/>
            <person name="Huang T."/>
            <person name="Liu B."/>
            <person name="Yang B."/>
            <person name="Yin L."/>
            <person name="Li B."/>
            <person name="Zhang Y."/>
            <person name="Zhang S."/>
            <person name="Jiang F."/>
            <person name="Zhang X."/>
            <person name="Ren Y."/>
            <person name="Wang B."/>
            <person name="Wang S."/>
            <person name="Lu Y."/>
            <person name="Wu K."/>
            <person name="Fan W."/>
            <person name="Wang G."/>
        </authorList>
    </citation>
    <scope>NUCLEOTIDE SEQUENCE</scope>
    <source>
        <strain evidence="2">12Hb</strain>
    </source>
</reference>
<keyword evidence="1" id="KW-1133">Transmembrane helix</keyword>
<gene>
    <name evidence="2" type="ORF">GE061_000068</name>
</gene>
<feature type="transmembrane region" description="Helical" evidence="1">
    <location>
        <begin position="111"/>
        <end position="130"/>
    </location>
</feature>
<accession>A0A8S9Y5X3</accession>
<dbReference type="AlphaFoldDB" id="A0A8S9Y5X3"/>
<protein>
    <submittedName>
        <fullName evidence="2">Uncharacterized protein</fullName>
    </submittedName>
</protein>
<dbReference type="EMBL" id="WIXP02000001">
    <property type="protein sequence ID" value="KAF6215736.1"/>
    <property type="molecule type" value="Genomic_DNA"/>
</dbReference>
<keyword evidence="1" id="KW-0472">Membrane</keyword>
<organism evidence="2 3">
    <name type="scientific">Apolygus lucorum</name>
    <name type="common">Small green plant bug</name>
    <name type="synonym">Lygocoris lucorum</name>
    <dbReference type="NCBI Taxonomy" id="248454"/>
    <lineage>
        <taxon>Eukaryota</taxon>
        <taxon>Metazoa</taxon>
        <taxon>Ecdysozoa</taxon>
        <taxon>Arthropoda</taxon>
        <taxon>Hexapoda</taxon>
        <taxon>Insecta</taxon>
        <taxon>Pterygota</taxon>
        <taxon>Neoptera</taxon>
        <taxon>Paraneoptera</taxon>
        <taxon>Hemiptera</taxon>
        <taxon>Heteroptera</taxon>
        <taxon>Panheteroptera</taxon>
        <taxon>Cimicomorpha</taxon>
        <taxon>Miridae</taxon>
        <taxon>Mirini</taxon>
        <taxon>Apolygus</taxon>
    </lineage>
</organism>
<name>A0A8S9Y5X3_APOLU</name>
<feature type="transmembrane region" description="Helical" evidence="1">
    <location>
        <begin position="142"/>
        <end position="160"/>
    </location>
</feature>
<sequence>MDFAALSELMDSSSDDEALSRRDHWLSSGSSDDSLMEVLQEERVVPKNEGFFRVIENFDDELFKQHFRVSRKVAELIASDFELSAQFHHETGGNGKPSPFQQTLIFLWKDMGWTLFVAILLIILLSTVIASPDGPSISENEYLGVGGSTTTGLLALLYLLRRRRRQRVRPILKRQRVCPSISQRREHGA</sequence>
<evidence type="ECO:0000313" key="3">
    <source>
        <dbReference type="Proteomes" id="UP000466442"/>
    </source>
</evidence>
<evidence type="ECO:0000313" key="2">
    <source>
        <dbReference type="EMBL" id="KAF6215736.1"/>
    </source>
</evidence>
<evidence type="ECO:0000256" key="1">
    <source>
        <dbReference type="SAM" id="Phobius"/>
    </source>
</evidence>
<keyword evidence="3" id="KW-1185">Reference proteome</keyword>
<keyword evidence="1" id="KW-0812">Transmembrane</keyword>